<evidence type="ECO:0000256" key="1">
    <source>
        <dbReference type="SAM" id="Phobius"/>
    </source>
</evidence>
<keyword evidence="1" id="KW-0472">Membrane</keyword>
<name>A0A2N6K0H4_FISMU</name>
<gene>
    <name evidence="2" type="ORF">CEN44_17185</name>
</gene>
<feature type="transmembrane region" description="Helical" evidence="1">
    <location>
        <begin position="9"/>
        <end position="28"/>
    </location>
</feature>
<proteinExistence type="predicted"/>
<keyword evidence="3" id="KW-1185">Reference proteome</keyword>
<protein>
    <submittedName>
        <fullName evidence="2">Uncharacterized protein</fullName>
    </submittedName>
</protein>
<dbReference type="Proteomes" id="UP000235036">
    <property type="component" value="Unassembled WGS sequence"/>
</dbReference>
<dbReference type="RefSeq" id="WP_016867171.1">
    <property type="nucleotide sequence ID" value="NZ_CAWNVR010000506.1"/>
</dbReference>
<sequence>MTQDYTTKWWAAFSCLAFIEGVLLVMLFSGRSSVLTIAALLFIAILMVFIPRADDVVALTFDRDKIDNKINSLNKKLSTTKNRADKIFLLTIPDSMYKTLQKINSSNYGNYDLTAKLERELYHLRDIGYIEDTKEIRDIPYEGNNLSNYVKITALGKQYIELRKSIEEENNKGKDK</sequence>
<dbReference type="AlphaFoldDB" id="A0A2N6K0H4"/>
<dbReference type="EMBL" id="NRQW01000395">
    <property type="protein sequence ID" value="PLZ87584.1"/>
    <property type="molecule type" value="Genomic_DNA"/>
</dbReference>
<reference evidence="2 3" key="1">
    <citation type="submission" date="2017-08" db="EMBL/GenBank/DDBJ databases">
        <title>Genomes of Fischerella (Mastigocladus) sp. strains.</title>
        <authorList>
            <person name="Miller S.R."/>
        </authorList>
    </citation>
    <scope>NUCLEOTIDE SEQUENCE [LARGE SCALE GENOMIC DNA]</scope>
    <source>
        <strain evidence="2 3">CCMEE 5323</strain>
    </source>
</reference>
<feature type="transmembrane region" description="Helical" evidence="1">
    <location>
        <begin position="34"/>
        <end position="53"/>
    </location>
</feature>
<keyword evidence="1" id="KW-0812">Transmembrane</keyword>
<accession>A0A2N6K0H4</accession>
<comment type="caution">
    <text evidence="2">The sequence shown here is derived from an EMBL/GenBank/DDBJ whole genome shotgun (WGS) entry which is preliminary data.</text>
</comment>
<evidence type="ECO:0000313" key="2">
    <source>
        <dbReference type="EMBL" id="PLZ87584.1"/>
    </source>
</evidence>
<evidence type="ECO:0000313" key="3">
    <source>
        <dbReference type="Proteomes" id="UP000235036"/>
    </source>
</evidence>
<keyword evidence="1" id="KW-1133">Transmembrane helix</keyword>
<organism evidence="2 3">
    <name type="scientific">Fischerella muscicola CCMEE 5323</name>
    <dbReference type="NCBI Taxonomy" id="2019572"/>
    <lineage>
        <taxon>Bacteria</taxon>
        <taxon>Bacillati</taxon>
        <taxon>Cyanobacteriota</taxon>
        <taxon>Cyanophyceae</taxon>
        <taxon>Nostocales</taxon>
        <taxon>Hapalosiphonaceae</taxon>
        <taxon>Fischerella</taxon>
    </lineage>
</organism>